<dbReference type="PROSITE" id="PS50011">
    <property type="entry name" value="PROTEIN_KINASE_DOM"/>
    <property type="match status" value="1"/>
</dbReference>
<dbReference type="Pfam" id="PF01636">
    <property type="entry name" value="APH"/>
    <property type="match status" value="1"/>
</dbReference>
<organism evidence="4 5">
    <name type="scientific">Kockovaella imperatae</name>
    <dbReference type="NCBI Taxonomy" id="4999"/>
    <lineage>
        <taxon>Eukaryota</taxon>
        <taxon>Fungi</taxon>
        <taxon>Dikarya</taxon>
        <taxon>Basidiomycota</taxon>
        <taxon>Agaricomycotina</taxon>
        <taxon>Tremellomycetes</taxon>
        <taxon>Tremellales</taxon>
        <taxon>Cuniculitremaceae</taxon>
        <taxon>Kockovaella</taxon>
    </lineage>
</organism>
<feature type="region of interest" description="Disordered" evidence="1">
    <location>
        <begin position="470"/>
        <end position="494"/>
    </location>
</feature>
<dbReference type="GO" id="GO:0005524">
    <property type="term" value="F:ATP binding"/>
    <property type="evidence" value="ECO:0007669"/>
    <property type="project" value="InterPro"/>
</dbReference>
<feature type="region of interest" description="Disordered" evidence="1">
    <location>
        <begin position="308"/>
        <end position="403"/>
    </location>
</feature>
<dbReference type="RefSeq" id="XP_021867704.1">
    <property type="nucleotide sequence ID" value="XM_022014208.1"/>
</dbReference>
<feature type="transmembrane region" description="Helical" evidence="2">
    <location>
        <begin position="6"/>
        <end position="26"/>
    </location>
</feature>
<evidence type="ECO:0000259" key="3">
    <source>
        <dbReference type="PROSITE" id="PS50011"/>
    </source>
</evidence>
<keyword evidence="2" id="KW-0812">Transmembrane</keyword>
<dbReference type="InterPro" id="IPR011009">
    <property type="entry name" value="Kinase-like_dom_sf"/>
</dbReference>
<feature type="domain" description="Protein kinase" evidence="3">
    <location>
        <begin position="513"/>
        <end position="707"/>
    </location>
</feature>
<dbReference type="STRING" id="4999.A0A1Y1U8C1"/>
<evidence type="ECO:0000256" key="1">
    <source>
        <dbReference type="SAM" id="MobiDB-lite"/>
    </source>
</evidence>
<keyword evidence="2" id="KW-0472">Membrane</keyword>
<dbReference type="InParanoid" id="A0A1Y1U8C1"/>
<sequence length="707" mass="78833">MDTTSWLTVFILLASTIAYLLYDLLFPRLSEVLLNYKLPPIDRFSLPPLSSNRKPTVPFSIKQNARHRETLVRILRQRGMLNKRLRPWGSDVRFLFDEARIGVNSLPQHGLGEANLRSDILNRAIFNPCFSLVRMRPASDPMRTRMWYEIARGSSGRPDTKISYEGVDGVAVEVKCDTGTLCLITRIYNAIGRLGIDLRNCTHLDGSQKHADILKQASQGYTKATILTLTQTVINMITSKSSVGVLTTYRATLILIKTGDDHIEVLPPVYADNERRHVRTDDADRLVDTTFGCFYALTLGLRSDFVNDNGPDDDDDSDDNHQPRRRHALSREPRIPPPVQRERERSPSGSEDGRDEDDQSSEEDGPALDLDSVSRTAGPRDGFSDQPGGTHTRHRIASRPAPVQVVTRAIAGDLPSPVPRLDISKLNLHQSLSVHLPLELILRNIPSESFSLYRLDKCFDWSLAPELTPPSTPSLRPRKLAHVPSPESDNGLPITEPTTQAADSDLAARDRSLLCTSFAGHGAMWDAFRAILDQSQSAVIKLCTPKLSPDDEVEDIRRQIMIDAQCLTALSNGSGPQIAPAFCGLFGNIVADVEIWCCLSEDGGDSVLTRWKGSSLNERKRIKQNILSRYDALHNHFKIVHGDPHPRNWLLDTTGEVRLVDFGRACLHAQTIKAHGGQVSTSHADLNWDEMVRSECEEVVDILRQLS</sequence>
<accession>A0A1Y1U8C1</accession>
<gene>
    <name evidence="4" type="ORF">BD324DRAFT_610671</name>
</gene>
<dbReference type="Proteomes" id="UP000193218">
    <property type="component" value="Unassembled WGS sequence"/>
</dbReference>
<dbReference type="SUPFAM" id="SSF56112">
    <property type="entry name" value="Protein kinase-like (PK-like)"/>
    <property type="match status" value="1"/>
</dbReference>
<reference evidence="4 5" key="1">
    <citation type="submission" date="2017-03" db="EMBL/GenBank/DDBJ databases">
        <title>Widespread Adenine N6-methylation of Active Genes in Fungi.</title>
        <authorList>
            <consortium name="DOE Joint Genome Institute"/>
            <person name="Mondo S.J."/>
            <person name="Dannebaum R.O."/>
            <person name="Kuo R.C."/>
            <person name="Louie K.B."/>
            <person name="Bewick A.J."/>
            <person name="Labutti K."/>
            <person name="Haridas S."/>
            <person name="Kuo A."/>
            <person name="Salamov A."/>
            <person name="Ahrendt S.R."/>
            <person name="Lau R."/>
            <person name="Bowen B.P."/>
            <person name="Lipzen A."/>
            <person name="Sullivan W."/>
            <person name="Andreopoulos W.B."/>
            <person name="Clum A."/>
            <person name="Lindquist E."/>
            <person name="Daum C."/>
            <person name="Northen T.R."/>
            <person name="Ramamoorthy G."/>
            <person name="Schmitz R.J."/>
            <person name="Gryganskyi A."/>
            <person name="Culley D."/>
            <person name="Magnuson J."/>
            <person name="James T.Y."/>
            <person name="O'Malley M.A."/>
            <person name="Stajich J.E."/>
            <person name="Spatafora J.W."/>
            <person name="Visel A."/>
            <person name="Grigoriev I.V."/>
        </authorList>
    </citation>
    <scope>NUCLEOTIDE SEQUENCE [LARGE SCALE GENOMIC DNA]</scope>
    <source>
        <strain evidence="4 5">NRRL Y-17943</strain>
    </source>
</reference>
<evidence type="ECO:0000313" key="5">
    <source>
        <dbReference type="Proteomes" id="UP000193218"/>
    </source>
</evidence>
<dbReference type="InterPro" id="IPR000719">
    <property type="entry name" value="Prot_kinase_dom"/>
</dbReference>
<dbReference type="AlphaFoldDB" id="A0A1Y1U8C1"/>
<proteinExistence type="predicted"/>
<dbReference type="InterPro" id="IPR002575">
    <property type="entry name" value="Aminoglycoside_PTrfase"/>
</dbReference>
<name>A0A1Y1U8C1_9TREE</name>
<protein>
    <recommendedName>
        <fullName evidence="3">Protein kinase domain-containing protein</fullName>
    </recommendedName>
</protein>
<feature type="compositionally biased region" description="Acidic residues" evidence="1">
    <location>
        <begin position="353"/>
        <end position="366"/>
    </location>
</feature>
<evidence type="ECO:0000313" key="4">
    <source>
        <dbReference type="EMBL" id="ORX33365.1"/>
    </source>
</evidence>
<keyword evidence="5" id="KW-1185">Reference proteome</keyword>
<dbReference type="Gene3D" id="1.10.510.10">
    <property type="entry name" value="Transferase(Phosphotransferase) domain 1"/>
    <property type="match status" value="1"/>
</dbReference>
<evidence type="ECO:0000256" key="2">
    <source>
        <dbReference type="SAM" id="Phobius"/>
    </source>
</evidence>
<dbReference type="GeneID" id="33556016"/>
<dbReference type="GO" id="GO:0004672">
    <property type="term" value="F:protein kinase activity"/>
    <property type="evidence" value="ECO:0007669"/>
    <property type="project" value="InterPro"/>
</dbReference>
<keyword evidence="2" id="KW-1133">Transmembrane helix</keyword>
<feature type="compositionally biased region" description="Basic and acidic residues" evidence="1">
    <location>
        <begin position="329"/>
        <end position="346"/>
    </location>
</feature>
<dbReference type="EMBL" id="NBSH01000023">
    <property type="protein sequence ID" value="ORX33365.1"/>
    <property type="molecule type" value="Genomic_DNA"/>
</dbReference>
<comment type="caution">
    <text evidence="4">The sequence shown here is derived from an EMBL/GenBank/DDBJ whole genome shotgun (WGS) entry which is preliminary data.</text>
</comment>